<dbReference type="Proteomes" id="UP000271974">
    <property type="component" value="Unassembled WGS sequence"/>
</dbReference>
<organism evidence="1 2">
    <name type="scientific">Elysia chlorotica</name>
    <name type="common">Eastern emerald elysia</name>
    <name type="synonym">Sea slug</name>
    <dbReference type="NCBI Taxonomy" id="188477"/>
    <lineage>
        <taxon>Eukaryota</taxon>
        <taxon>Metazoa</taxon>
        <taxon>Spiralia</taxon>
        <taxon>Lophotrochozoa</taxon>
        <taxon>Mollusca</taxon>
        <taxon>Gastropoda</taxon>
        <taxon>Heterobranchia</taxon>
        <taxon>Euthyneura</taxon>
        <taxon>Panpulmonata</taxon>
        <taxon>Sacoglossa</taxon>
        <taxon>Placobranchoidea</taxon>
        <taxon>Plakobranchidae</taxon>
        <taxon>Elysia</taxon>
    </lineage>
</organism>
<name>A0A433TS48_ELYCH</name>
<reference evidence="1 2" key="1">
    <citation type="submission" date="2019-01" db="EMBL/GenBank/DDBJ databases">
        <title>A draft genome assembly of the solar-powered sea slug Elysia chlorotica.</title>
        <authorList>
            <person name="Cai H."/>
            <person name="Li Q."/>
            <person name="Fang X."/>
            <person name="Li J."/>
            <person name="Curtis N.E."/>
            <person name="Altenburger A."/>
            <person name="Shibata T."/>
            <person name="Feng M."/>
            <person name="Maeda T."/>
            <person name="Schwartz J.A."/>
            <person name="Shigenobu S."/>
            <person name="Lundholm N."/>
            <person name="Nishiyama T."/>
            <person name="Yang H."/>
            <person name="Hasebe M."/>
            <person name="Li S."/>
            <person name="Pierce S.K."/>
            <person name="Wang J."/>
        </authorList>
    </citation>
    <scope>NUCLEOTIDE SEQUENCE [LARGE SCALE GENOMIC DNA]</scope>
    <source>
        <strain evidence="1">EC2010</strain>
        <tissue evidence="1">Whole organism of an adult</tissue>
    </source>
</reference>
<comment type="caution">
    <text evidence="1">The sequence shown here is derived from an EMBL/GenBank/DDBJ whole genome shotgun (WGS) entry which is preliminary data.</text>
</comment>
<evidence type="ECO:0000313" key="1">
    <source>
        <dbReference type="EMBL" id="RUS84361.1"/>
    </source>
</evidence>
<accession>A0A433TS48</accession>
<feature type="non-terminal residue" evidence="1">
    <location>
        <position position="1"/>
    </location>
</feature>
<proteinExistence type="predicted"/>
<keyword evidence="2" id="KW-1185">Reference proteome</keyword>
<dbReference type="EMBL" id="RQTK01000208">
    <property type="protein sequence ID" value="RUS84361.1"/>
    <property type="molecule type" value="Genomic_DNA"/>
</dbReference>
<dbReference type="OrthoDB" id="197155at2759"/>
<protein>
    <submittedName>
        <fullName evidence="1">Uncharacterized protein</fullName>
    </submittedName>
</protein>
<dbReference type="AlphaFoldDB" id="A0A433TS48"/>
<gene>
    <name evidence="1" type="ORF">EGW08_007893</name>
</gene>
<evidence type="ECO:0000313" key="2">
    <source>
        <dbReference type="Proteomes" id="UP000271974"/>
    </source>
</evidence>
<sequence>LNCQLVKHRALNSILPADVRNEFHKAIEAYKACSVAPHVHGTWDRMVDLLWWCAEKMYAGTMAAADLAVDFHAWLLRFYDNMTCFAKFALLPMGQKRKLIRYILSSLRYSIGVSARRSLSALPKMQAPICR</sequence>